<name>A0ABP1Q349_9HEXA</name>
<feature type="signal peptide" evidence="1">
    <location>
        <begin position="1"/>
        <end position="20"/>
    </location>
</feature>
<reference evidence="2 3" key="1">
    <citation type="submission" date="2024-08" db="EMBL/GenBank/DDBJ databases">
        <authorList>
            <person name="Cucini C."/>
            <person name="Frati F."/>
        </authorList>
    </citation>
    <scope>NUCLEOTIDE SEQUENCE [LARGE SCALE GENOMIC DNA]</scope>
</reference>
<proteinExistence type="predicted"/>
<keyword evidence="1" id="KW-0732">Signal</keyword>
<comment type="caution">
    <text evidence="2">The sequence shown here is derived from an EMBL/GenBank/DDBJ whole genome shotgun (WGS) entry which is preliminary data.</text>
</comment>
<organism evidence="2 3">
    <name type="scientific">Orchesella dallaii</name>
    <dbReference type="NCBI Taxonomy" id="48710"/>
    <lineage>
        <taxon>Eukaryota</taxon>
        <taxon>Metazoa</taxon>
        <taxon>Ecdysozoa</taxon>
        <taxon>Arthropoda</taxon>
        <taxon>Hexapoda</taxon>
        <taxon>Collembola</taxon>
        <taxon>Entomobryomorpha</taxon>
        <taxon>Entomobryoidea</taxon>
        <taxon>Orchesellidae</taxon>
        <taxon>Orchesellinae</taxon>
        <taxon>Orchesella</taxon>
    </lineage>
</organism>
<accession>A0ABP1Q349</accession>
<protein>
    <submittedName>
        <fullName evidence="2">Uncharacterized protein</fullName>
    </submittedName>
</protein>
<evidence type="ECO:0000313" key="3">
    <source>
        <dbReference type="Proteomes" id="UP001642540"/>
    </source>
</evidence>
<sequence length="163" mass="17944">MKAIFLLFFVIAAYCIAVNGSPIDEIPKGISNYKLGRLDDLRKVASQVKAMGLTPDELSELQKIIMSNLKPNATVLTLENKDPNYILAYGGITIDFESGKEADYKFLNRTGKAMYIVNGNKITGTNTLDNGAVTELEYIFNGREASVNRKTTTGVSEIKLVQK</sequence>
<feature type="chain" id="PRO_5045155795" evidence="1">
    <location>
        <begin position="21"/>
        <end position="163"/>
    </location>
</feature>
<keyword evidence="3" id="KW-1185">Reference proteome</keyword>
<dbReference type="EMBL" id="CAXLJM020000021">
    <property type="protein sequence ID" value="CAL8087487.1"/>
    <property type="molecule type" value="Genomic_DNA"/>
</dbReference>
<gene>
    <name evidence="2" type="ORF">ODALV1_LOCUS6758</name>
</gene>
<evidence type="ECO:0000313" key="2">
    <source>
        <dbReference type="EMBL" id="CAL8087487.1"/>
    </source>
</evidence>
<evidence type="ECO:0000256" key="1">
    <source>
        <dbReference type="SAM" id="SignalP"/>
    </source>
</evidence>
<dbReference type="Proteomes" id="UP001642540">
    <property type="component" value="Unassembled WGS sequence"/>
</dbReference>